<dbReference type="AlphaFoldDB" id="A0A8D8YQM3"/>
<protein>
    <submittedName>
        <fullName evidence="1">Uncharacterized protein</fullName>
    </submittedName>
</protein>
<dbReference type="EMBL" id="HBUF01220797">
    <property type="protein sequence ID" value="CAG6669325.1"/>
    <property type="molecule type" value="Transcribed_RNA"/>
</dbReference>
<proteinExistence type="predicted"/>
<dbReference type="EMBL" id="HBUF01389116">
    <property type="protein sequence ID" value="CAG6733210.1"/>
    <property type="molecule type" value="Transcribed_RNA"/>
</dbReference>
<dbReference type="EMBL" id="HBUF01052792">
    <property type="protein sequence ID" value="CAG6622551.1"/>
    <property type="molecule type" value="Transcribed_RNA"/>
</dbReference>
<reference evidence="1" key="1">
    <citation type="submission" date="2021-05" db="EMBL/GenBank/DDBJ databases">
        <authorList>
            <person name="Alioto T."/>
            <person name="Alioto T."/>
            <person name="Gomez Garrido J."/>
        </authorList>
    </citation>
    <scope>NUCLEOTIDE SEQUENCE</scope>
</reference>
<organism evidence="1">
    <name type="scientific">Cacopsylla melanoneura</name>
    <dbReference type="NCBI Taxonomy" id="428564"/>
    <lineage>
        <taxon>Eukaryota</taxon>
        <taxon>Metazoa</taxon>
        <taxon>Ecdysozoa</taxon>
        <taxon>Arthropoda</taxon>
        <taxon>Hexapoda</taxon>
        <taxon>Insecta</taxon>
        <taxon>Pterygota</taxon>
        <taxon>Neoptera</taxon>
        <taxon>Paraneoptera</taxon>
        <taxon>Hemiptera</taxon>
        <taxon>Sternorrhyncha</taxon>
        <taxon>Psylloidea</taxon>
        <taxon>Psyllidae</taxon>
        <taxon>Psyllinae</taxon>
        <taxon>Cacopsylla</taxon>
    </lineage>
</organism>
<sequence length="101" mass="11501">MLSRLSRSFEHPPLSSLRLFQAIPYWTSVCPRINQNTNKNPAVKTQILTAAVVVVEVTPAALVIYQNQDPSISQARVKKILNNQRQRRQKTVLVNTKHLIN</sequence>
<evidence type="ECO:0000313" key="1">
    <source>
        <dbReference type="EMBL" id="CAG6733210.1"/>
    </source>
</evidence>
<dbReference type="EMBL" id="HBUF01389117">
    <property type="protein sequence ID" value="CAG6733212.1"/>
    <property type="molecule type" value="Transcribed_RNA"/>
</dbReference>
<dbReference type="EMBL" id="HBUF01220798">
    <property type="protein sequence ID" value="CAG6669327.1"/>
    <property type="molecule type" value="Transcribed_RNA"/>
</dbReference>
<name>A0A8D8YQM3_9HEMI</name>
<accession>A0A8D8YQM3</accession>
<dbReference type="EMBL" id="HBUF01052791">
    <property type="protein sequence ID" value="CAG6622548.1"/>
    <property type="molecule type" value="Transcribed_RNA"/>
</dbReference>